<accession>A0AC61RKU1</accession>
<evidence type="ECO:0000313" key="1">
    <source>
        <dbReference type="EMBL" id="TGY81039.1"/>
    </source>
</evidence>
<sequence length="1285" mass="146316">MYLYLWFGSFSTLLPKNIAMLTDIGHRIQIVILLLSALTSYHVGFGQIPYTYNCRDYVSTDDNRAPQSAFSYNDNANSFTINALPGENNVAFEMNRAKDNAYYINNDCNWMVITGSNVSADSEKSKMWFWNGLYSNPFHNPNYVIEKDGKTVMLWNVKEDFSWSSNLFANEHVYISANGAGYINAVGLTPVEGTTATIYGVSYYNVYKVAIDFPELLSQLGYTAQSMTSEIRAIVEKSLEKANGLNPKEGSALEQEIEKAENILRNLNAGDYQSLYPFYESLPGLIEEYIRSNAKVSYEKTANGILARWNDEYLRLIFYSDDIVRIYKSKIEDIDKKSLSVVAMPAESVDIDVVQNGNELTATGNKLTVKYAMDKMSFSIYRADGSVVIAEKDFPSSFSETKDGTFDSYNISNHFKLDPDEYIFGMGQIQNGTLNQRGQTHFLEQSNMKVCIPYFQSSKNYSLFWDNYSSTTFSDNNVSTSFTSVGTEIDYYVMVGDNSDEVLSLMRYLTGTSPMPALWNFGLYQSKQRYCSANEVMEVVKKYRSLKVPLDCIVQDWQYWGGNEQWNAMEFLNPSFSNYQEMIDYVHANNTKLMISVWANFAPATAPFKELKAKNMLMSAYSFPWGCGVQPYDVYSKEARDIYWKHLYNGLASKGIDAYWLDCTEPDYSPMEGESDFDFVTGDGRTWRSLRNAFPLATVSGVHDNHRAAEALGDNSLSGKRASILTRSAFASQQRYGANTWSGDITANWWTLANQIPAACNLSATGIPYWNSDIGAFYVGDYEGGINNPDWRRLYIRWTQFACFTPMMRFHGDGTPREIYQFGEENDGLGDYDNILKYVKLRYRLLPYLYSTAWQICSKDRTFMQSLPLAFSDDRNGYDIKDEYMFGESFLVAPVITDRTTRRNVYLPAGHKWINFWTGKSYEGGKSVATPAAVDIIPLYVKAGSIVPWGPDVQYSTEKKWDELEIRVYPGADGSFVLYEDEYDGYGYEKGLYSEIEFTWDDANRTLTIGARNGNFPGMIQTRKFNICKVSMLRGFGDLHTMMYNAQVEYDGNEISIVLDEDDPEEPEYADVTNDYIYNPSFEINDTEGWTVDASTTWSGVNIGGGWRDPEATDGTHIFGVWDWRNDLTAKIYQDVILPIGKYILTVDMHASNKENGECRVGNQRLFANDNVAYFKDQITDPGTSDNFPMQTLELKFANDTNNTKYCIGVATDGAPYDTWFKIDNFRLYMMPLSSGVDNVIVDTFDSSETIYYNLMGNRVLNPSNGHFYIKRKGSKTEKIIYYDR</sequence>
<reference evidence="1" key="1">
    <citation type="submission" date="2019-04" db="EMBL/GenBank/DDBJ databases">
        <title>Microbes associate with the intestines of laboratory mice.</title>
        <authorList>
            <person name="Navarre W."/>
            <person name="Wong E."/>
            <person name="Huang K."/>
            <person name="Tropini C."/>
            <person name="Ng K."/>
            <person name="Yu B."/>
        </authorList>
    </citation>
    <scope>NUCLEOTIDE SEQUENCE</scope>
    <source>
        <strain evidence="1">NM04_E33</strain>
    </source>
</reference>
<dbReference type="EMBL" id="SRYB01000001">
    <property type="protein sequence ID" value="TGY81039.1"/>
    <property type="molecule type" value="Genomic_DNA"/>
</dbReference>
<keyword evidence="2" id="KW-1185">Reference proteome</keyword>
<dbReference type="Proteomes" id="UP000306319">
    <property type="component" value="Unassembled WGS sequence"/>
</dbReference>
<evidence type="ECO:0000313" key="2">
    <source>
        <dbReference type="Proteomes" id="UP000306319"/>
    </source>
</evidence>
<proteinExistence type="predicted"/>
<protein>
    <submittedName>
        <fullName evidence="1">DUF5110 domain-containing protein</fullName>
    </submittedName>
</protein>
<name>A0AC61RKU1_9BACT</name>
<gene>
    <name evidence="1" type="ORF">E5331_01260</name>
</gene>
<comment type="caution">
    <text evidence="1">The sequence shown here is derived from an EMBL/GenBank/DDBJ whole genome shotgun (WGS) entry which is preliminary data.</text>
</comment>
<organism evidence="1 2">
    <name type="scientific">Lepagella muris</name>
    <dbReference type="NCBI Taxonomy" id="3032870"/>
    <lineage>
        <taxon>Bacteria</taxon>
        <taxon>Pseudomonadati</taxon>
        <taxon>Bacteroidota</taxon>
        <taxon>Bacteroidia</taxon>
        <taxon>Bacteroidales</taxon>
        <taxon>Muribaculaceae</taxon>
        <taxon>Lepagella</taxon>
    </lineage>
</organism>